<dbReference type="SUPFAM" id="SSF52540">
    <property type="entry name" value="P-loop containing nucleoside triphosphate hydrolases"/>
    <property type="match status" value="1"/>
</dbReference>
<keyword evidence="1" id="KW-0547">Nucleotide-binding</keyword>
<reference evidence="5" key="1">
    <citation type="submission" date="2018-12" db="EMBL/GenBank/DDBJ databases">
        <title>Complete genome sequencing of Jeotgalibaca sp. H21T32.</title>
        <authorList>
            <person name="Bae J.-W."/>
            <person name="Lee S.-Y."/>
        </authorList>
    </citation>
    <scope>NUCLEOTIDE SEQUENCE [LARGE SCALE GENOMIC DNA]</scope>
    <source>
        <strain evidence="5">H21T32</strain>
    </source>
</reference>
<dbReference type="KEGG" id="jeh:EJN90_00820"/>
<name>A0A3S9H7K3_9LACT</name>
<keyword evidence="2 4" id="KW-0067">ATP-binding</keyword>
<dbReference type="GO" id="GO:0005524">
    <property type="term" value="F:ATP binding"/>
    <property type="evidence" value="ECO:0007669"/>
    <property type="project" value="UniProtKB-KW"/>
</dbReference>
<evidence type="ECO:0000256" key="1">
    <source>
        <dbReference type="ARBA" id="ARBA00022741"/>
    </source>
</evidence>
<feature type="domain" description="ABC transporter" evidence="3">
    <location>
        <begin position="2"/>
        <end position="224"/>
    </location>
</feature>
<dbReference type="GO" id="GO:0016887">
    <property type="term" value="F:ATP hydrolysis activity"/>
    <property type="evidence" value="ECO:0007669"/>
    <property type="project" value="InterPro"/>
</dbReference>
<dbReference type="SMART" id="SM00382">
    <property type="entry name" value="AAA"/>
    <property type="match status" value="1"/>
</dbReference>
<protein>
    <submittedName>
        <fullName evidence="4">ABC transporter ATP-binding protein</fullName>
    </submittedName>
</protein>
<dbReference type="InterPro" id="IPR017871">
    <property type="entry name" value="ABC_transporter-like_CS"/>
</dbReference>
<evidence type="ECO:0000313" key="4">
    <source>
        <dbReference type="EMBL" id="AZP03325.1"/>
    </source>
</evidence>
<evidence type="ECO:0000256" key="2">
    <source>
        <dbReference type="ARBA" id="ARBA00022840"/>
    </source>
</evidence>
<dbReference type="PANTHER" id="PTHR43158:SF1">
    <property type="entry name" value="ABC TRANSPORTER, ATP-BINDING PROTEIN"/>
    <property type="match status" value="1"/>
</dbReference>
<dbReference type="InterPro" id="IPR003439">
    <property type="entry name" value="ABC_transporter-like_ATP-bd"/>
</dbReference>
<gene>
    <name evidence="4" type="ORF">EJN90_00820</name>
</gene>
<dbReference type="InterPro" id="IPR027417">
    <property type="entry name" value="P-loop_NTPase"/>
</dbReference>
<dbReference type="EMBL" id="CP034465">
    <property type="protein sequence ID" value="AZP03325.1"/>
    <property type="molecule type" value="Genomic_DNA"/>
</dbReference>
<evidence type="ECO:0000259" key="3">
    <source>
        <dbReference type="PROSITE" id="PS50893"/>
    </source>
</evidence>
<evidence type="ECO:0000313" key="5">
    <source>
        <dbReference type="Proteomes" id="UP000273326"/>
    </source>
</evidence>
<dbReference type="PROSITE" id="PS00211">
    <property type="entry name" value="ABC_TRANSPORTER_1"/>
    <property type="match status" value="1"/>
</dbReference>
<keyword evidence="5" id="KW-1185">Reference proteome</keyword>
<organism evidence="4 5">
    <name type="scientific">Jeotgalibaca ciconiae</name>
    <dbReference type="NCBI Taxonomy" id="2496265"/>
    <lineage>
        <taxon>Bacteria</taxon>
        <taxon>Bacillati</taxon>
        <taxon>Bacillota</taxon>
        <taxon>Bacilli</taxon>
        <taxon>Lactobacillales</taxon>
        <taxon>Carnobacteriaceae</taxon>
        <taxon>Jeotgalibaca</taxon>
    </lineage>
</organism>
<dbReference type="Proteomes" id="UP000273326">
    <property type="component" value="Chromosome"/>
</dbReference>
<dbReference type="Pfam" id="PF00005">
    <property type="entry name" value="ABC_tran"/>
    <property type="match status" value="1"/>
</dbReference>
<dbReference type="Gene3D" id="3.40.50.300">
    <property type="entry name" value="P-loop containing nucleotide triphosphate hydrolases"/>
    <property type="match status" value="1"/>
</dbReference>
<proteinExistence type="predicted"/>
<dbReference type="RefSeq" id="WP_126108426.1">
    <property type="nucleotide sequence ID" value="NZ_CP034465.1"/>
</dbReference>
<dbReference type="InterPro" id="IPR003593">
    <property type="entry name" value="AAA+_ATPase"/>
</dbReference>
<dbReference type="AlphaFoldDB" id="A0A3S9H7K3"/>
<sequence>MIEIQDVYKKYGRKQVLEGVSFTVKPNEITCITGINGTGKTTLMNSIMRLSPIDKGNILIDDKIIDNHSYEKIAYIADGLTMPRKMTIQEAMDFMSVYYSNWNQEKADGLIDFFHLNPNEKMKDLSKGNQAKANFILGLGQDAEYYLMDEPFSGIDVFAREQILEVFTSQFVTGKGVLIATHHIDEIEILVDRIVMLQLGKIQRDFYAEDARENEGKSIIDIMREVYQA</sequence>
<dbReference type="OrthoDB" id="9804819at2"/>
<dbReference type="PROSITE" id="PS50893">
    <property type="entry name" value="ABC_TRANSPORTER_2"/>
    <property type="match status" value="1"/>
</dbReference>
<dbReference type="CDD" id="cd03230">
    <property type="entry name" value="ABC_DR_subfamily_A"/>
    <property type="match status" value="1"/>
</dbReference>
<accession>A0A3S9H7K3</accession>
<dbReference type="PANTHER" id="PTHR43158">
    <property type="entry name" value="SKFA PEPTIDE EXPORT ATP-BINDING PROTEIN SKFE"/>
    <property type="match status" value="1"/>
</dbReference>